<accession>A0A5B8MLE5</accession>
<dbReference type="AlphaFoldDB" id="A0A5B8MLE5"/>
<feature type="region of interest" description="Disordered" evidence="1">
    <location>
        <begin position="76"/>
        <end position="96"/>
    </location>
</feature>
<reference evidence="2 3" key="1">
    <citation type="submission" date="2018-07" db="EMBL/GenBank/DDBJ databases">
        <title>The complete nuclear genome of the prasinophyte Chloropicon primus (CCMP1205).</title>
        <authorList>
            <person name="Pombert J.-F."/>
            <person name="Otis C."/>
            <person name="Turmel M."/>
            <person name="Lemieux C."/>
        </authorList>
    </citation>
    <scope>NUCLEOTIDE SEQUENCE [LARGE SCALE GENOMIC DNA]</scope>
    <source>
        <strain evidence="2 3">CCMP1205</strain>
    </source>
</reference>
<protein>
    <submittedName>
        <fullName evidence="2">Uncharacterized protein</fullName>
    </submittedName>
</protein>
<gene>
    <name evidence="2" type="ORF">A3770_05p37570</name>
</gene>
<evidence type="ECO:0000256" key="1">
    <source>
        <dbReference type="SAM" id="MobiDB-lite"/>
    </source>
</evidence>
<evidence type="ECO:0000313" key="2">
    <source>
        <dbReference type="EMBL" id="QDZ21239.1"/>
    </source>
</evidence>
<dbReference type="EMBL" id="CP031038">
    <property type="protein sequence ID" value="QDZ21239.1"/>
    <property type="molecule type" value="Genomic_DNA"/>
</dbReference>
<dbReference type="Proteomes" id="UP000316726">
    <property type="component" value="Chromosome 5"/>
</dbReference>
<name>A0A5B8MLE5_9CHLO</name>
<sequence>MVSGRFDQEECRDQVKAFQRKFDEINDADHVNRWSAEQTAKFMELCKSACRTEEVKLINNCLDEESMILVAAMESSDAGGGDLTSSNQQNLQLLPK</sequence>
<organism evidence="2 3">
    <name type="scientific">Chloropicon primus</name>
    <dbReference type="NCBI Taxonomy" id="1764295"/>
    <lineage>
        <taxon>Eukaryota</taxon>
        <taxon>Viridiplantae</taxon>
        <taxon>Chlorophyta</taxon>
        <taxon>Chloropicophyceae</taxon>
        <taxon>Chloropicales</taxon>
        <taxon>Chloropicaceae</taxon>
        <taxon>Chloropicon</taxon>
    </lineage>
</organism>
<keyword evidence="3" id="KW-1185">Reference proteome</keyword>
<evidence type="ECO:0000313" key="3">
    <source>
        <dbReference type="Proteomes" id="UP000316726"/>
    </source>
</evidence>
<feature type="compositionally biased region" description="Low complexity" evidence="1">
    <location>
        <begin position="85"/>
        <end position="96"/>
    </location>
</feature>
<proteinExistence type="predicted"/>